<dbReference type="Gene3D" id="2.20.200.10">
    <property type="entry name" value="Outer membrane efflux proteins (OEP)"/>
    <property type="match status" value="1"/>
</dbReference>
<evidence type="ECO:0000313" key="4">
    <source>
        <dbReference type="EMBL" id="ARN22478.1"/>
    </source>
</evidence>
<dbReference type="KEGG" id="rgu:A4W93_22630"/>
<dbReference type="GO" id="GO:0005886">
    <property type="term" value="C:plasma membrane"/>
    <property type="evidence" value="ECO:0007669"/>
    <property type="project" value="UniProtKB-SubCell"/>
</dbReference>
<keyword evidence="3" id="KW-0175">Coiled coil</keyword>
<name>A0A1W6LE72_9BURK</name>
<evidence type="ECO:0000256" key="1">
    <source>
        <dbReference type="ARBA" id="ARBA00007613"/>
    </source>
</evidence>
<dbReference type="STRING" id="946333.A4W93_22630"/>
<evidence type="ECO:0000313" key="5">
    <source>
        <dbReference type="Proteomes" id="UP000193427"/>
    </source>
</evidence>
<dbReference type="SUPFAM" id="SSF56954">
    <property type="entry name" value="Outer membrane efflux proteins (OEP)"/>
    <property type="match status" value="1"/>
</dbReference>
<feature type="coiled-coil region" evidence="3">
    <location>
        <begin position="56"/>
        <end position="83"/>
    </location>
</feature>
<dbReference type="NCBIfam" id="TIGR01845">
    <property type="entry name" value="outer_NodT"/>
    <property type="match status" value="1"/>
</dbReference>
<keyword evidence="5" id="KW-1185">Reference proteome</keyword>
<dbReference type="PANTHER" id="PTHR30203:SF33">
    <property type="entry name" value="BLR4455 PROTEIN"/>
    <property type="match status" value="1"/>
</dbReference>
<proteinExistence type="inferred from homology"/>
<dbReference type="InterPro" id="IPR010131">
    <property type="entry name" value="MdtP/NodT-like"/>
</dbReference>
<gene>
    <name evidence="4" type="ORF">A4W93_22630</name>
</gene>
<reference evidence="4 5" key="1">
    <citation type="submission" date="2016-04" db="EMBL/GenBank/DDBJ databases">
        <title>Complete genome sequence of natural rubber-degrading, novel Gram-negative bacterium, Rhizobacter gummiphilus strain NS21.</title>
        <authorList>
            <person name="Tabata M."/>
            <person name="Kasai D."/>
            <person name="Fukuda M."/>
        </authorList>
    </citation>
    <scope>NUCLEOTIDE SEQUENCE [LARGE SCALE GENOMIC DNA]</scope>
    <source>
        <strain evidence="4 5">NS21</strain>
    </source>
</reference>
<evidence type="ECO:0000256" key="3">
    <source>
        <dbReference type="SAM" id="Coils"/>
    </source>
</evidence>
<protein>
    <recommendedName>
        <fullName evidence="6">RND transporter</fullName>
    </recommendedName>
</protein>
<evidence type="ECO:0000256" key="2">
    <source>
        <dbReference type="RuleBase" id="RU362097"/>
    </source>
</evidence>
<dbReference type="EMBL" id="CP015118">
    <property type="protein sequence ID" value="ARN22478.1"/>
    <property type="molecule type" value="Genomic_DNA"/>
</dbReference>
<evidence type="ECO:0008006" key="6">
    <source>
        <dbReference type="Google" id="ProtNLM"/>
    </source>
</evidence>
<keyword evidence="2" id="KW-0812">Transmembrane</keyword>
<accession>A0A1W6LE72</accession>
<comment type="similarity">
    <text evidence="1 2">Belongs to the outer membrane factor (OMF) (TC 1.B.17) family.</text>
</comment>
<sequence>MAAVIAAMVGCGTPPPAPKPPPVPDQFRFQSGWVTAPADAAPRGEAWWTRFDDAELDRLMNEAGEANGTVEQALARVRQAEAQWRLAGAADKPVLKATAGAERARADGVTATVWQGSLLASWQPDLWGRVALERQAGRADLRASEADVASVRLAVRLELARAYLRLRVLDRQRELSEQTLGAYERSLTLTRNQYEAGLVARSDVTQAEVQAQSVRAGLHDLTLQRALYEHTIAVLAGRAPVTGTLAPVAVLPDVPAVPATVPSTLLVHRPDVAVARERLEAASARAGSARRAWLPDITISAAAGVRSTRWSDLFEAPARVWSVGPQLAATLFDAGARQATADAADAATDEQAAAWRLSVLTAMKEVDDALAGLQALDAKATDQARLVALAEENERVVTNRYRSGLVSFLEVAVAQNLTLQSRRAALDVTAERLDASLRLMAALGGGWEG</sequence>
<dbReference type="GO" id="GO:0015562">
    <property type="term" value="F:efflux transmembrane transporter activity"/>
    <property type="evidence" value="ECO:0007669"/>
    <property type="project" value="InterPro"/>
</dbReference>
<keyword evidence="2" id="KW-1134">Transmembrane beta strand</keyword>
<dbReference type="InterPro" id="IPR003423">
    <property type="entry name" value="OMP_efflux"/>
</dbReference>
<comment type="subcellular location">
    <subcellularLocation>
        <location evidence="2">Cell membrane</location>
        <topology evidence="2">Lipid-anchor</topology>
    </subcellularLocation>
</comment>
<keyword evidence="2" id="KW-0472">Membrane</keyword>
<keyword evidence="2" id="KW-0449">Lipoprotein</keyword>
<dbReference type="Pfam" id="PF02321">
    <property type="entry name" value="OEP"/>
    <property type="match status" value="2"/>
</dbReference>
<dbReference type="Proteomes" id="UP000193427">
    <property type="component" value="Chromosome"/>
</dbReference>
<organism evidence="4 5">
    <name type="scientific">Piscinibacter gummiphilus</name>
    <dbReference type="NCBI Taxonomy" id="946333"/>
    <lineage>
        <taxon>Bacteria</taxon>
        <taxon>Pseudomonadati</taxon>
        <taxon>Pseudomonadota</taxon>
        <taxon>Betaproteobacteria</taxon>
        <taxon>Burkholderiales</taxon>
        <taxon>Sphaerotilaceae</taxon>
        <taxon>Piscinibacter</taxon>
    </lineage>
</organism>
<keyword evidence="2" id="KW-0564">Palmitate</keyword>
<dbReference type="AlphaFoldDB" id="A0A1W6LE72"/>
<dbReference type="Gene3D" id="1.20.1600.10">
    <property type="entry name" value="Outer membrane efflux proteins (OEP)"/>
    <property type="match status" value="1"/>
</dbReference>
<dbReference type="PANTHER" id="PTHR30203">
    <property type="entry name" value="OUTER MEMBRANE CATION EFFLUX PROTEIN"/>
    <property type="match status" value="1"/>
</dbReference>